<accession>A0A847RY24</accession>
<dbReference type="InterPro" id="IPR058238">
    <property type="entry name" value="Lant_leader_dom"/>
</dbReference>
<comment type="caution">
    <text evidence="1">The sequence shown here is derived from an EMBL/GenBank/DDBJ whole genome shotgun (WGS) entry which is preliminary data.</text>
</comment>
<evidence type="ECO:0000313" key="2">
    <source>
        <dbReference type="Proteomes" id="UP000570474"/>
    </source>
</evidence>
<proteinExistence type="predicted"/>
<dbReference type="AlphaFoldDB" id="A0A847RY24"/>
<evidence type="ECO:0000313" key="1">
    <source>
        <dbReference type="EMBL" id="NLR67962.1"/>
    </source>
</evidence>
<sequence length="61" mass="6507">MKKKNPLNPKLSLNKKTVGILLQKPGIAMAGNQLAALKGGRLTTIGKTCIPWTFGEACEVN</sequence>
<protein>
    <submittedName>
        <fullName evidence="1">Uncharacterized protein</fullName>
    </submittedName>
</protein>
<name>A0A847RY24_9BACT</name>
<dbReference type="NCBIfam" id="NF038153">
    <property type="entry name" value="lant_leader_L1a"/>
    <property type="match status" value="1"/>
</dbReference>
<dbReference type="Proteomes" id="UP000570474">
    <property type="component" value="Unassembled WGS sequence"/>
</dbReference>
<organism evidence="1 2">
    <name type="scientific">Chitinophaga varians</name>
    <dbReference type="NCBI Taxonomy" id="2202339"/>
    <lineage>
        <taxon>Bacteria</taxon>
        <taxon>Pseudomonadati</taxon>
        <taxon>Bacteroidota</taxon>
        <taxon>Chitinophagia</taxon>
        <taxon>Chitinophagales</taxon>
        <taxon>Chitinophagaceae</taxon>
        <taxon>Chitinophaga</taxon>
    </lineage>
</organism>
<dbReference type="EMBL" id="JABAIA010000003">
    <property type="protein sequence ID" value="NLR67962.1"/>
    <property type="molecule type" value="Genomic_DNA"/>
</dbReference>
<keyword evidence="2" id="KW-1185">Reference proteome</keyword>
<dbReference type="RefSeq" id="WP_168873903.1">
    <property type="nucleotide sequence ID" value="NZ_JABAIA010000003.1"/>
</dbReference>
<gene>
    <name evidence="1" type="ORF">HGH92_26895</name>
</gene>
<reference evidence="1 2" key="1">
    <citation type="submission" date="2020-04" db="EMBL/GenBank/DDBJ databases">
        <authorList>
            <person name="Yin C."/>
        </authorList>
    </citation>
    <scope>NUCLEOTIDE SEQUENCE [LARGE SCALE GENOMIC DNA]</scope>
    <source>
        <strain evidence="1 2">Ae27</strain>
    </source>
</reference>